<dbReference type="STRING" id="597456.A0A0L7RHB3"/>
<dbReference type="PANTHER" id="PTHR46060:SF3">
    <property type="entry name" value="PROTEIN GVQW3"/>
    <property type="match status" value="1"/>
</dbReference>
<dbReference type="Proteomes" id="UP000053825">
    <property type="component" value="Unassembled WGS sequence"/>
</dbReference>
<dbReference type="EMBL" id="KQ414591">
    <property type="protein sequence ID" value="KOC70265.1"/>
    <property type="molecule type" value="Genomic_DNA"/>
</dbReference>
<dbReference type="InterPro" id="IPR036397">
    <property type="entry name" value="RNaseH_sf"/>
</dbReference>
<protein>
    <submittedName>
        <fullName evidence="1">Histone-lysine N-methyltransferase SETMAR</fullName>
    </submittedName>
</protein>
<keyword evidence="2" id="KW-1185">Reference proteome</keyword>
<dbReference type="PANTHER" id="PTHR46060">
    <property type="entry name" value="MARINER MOS1 TRANSPOSASE-LIKE PROTEIN"/>
    <property type="match status" value="1"/>
</dbReference>
<keyword evidence="1" id="KW-0489">Methyltransferase</keyword>
<organism evidence="1 2">
    <name type="scientific">Habropoda laboriosa</name>
    <dbReference type="NCBI Taxonomy" id="597456"/>
    <lineage>
        <taxon>Eukaryota</taxon>
        <taxon>Metazoa</taxon>
        <taxon>Ecdysozoa</taxon>
        <taxon>Arthropoda</taxon>
        <taxon>Hexapoda</taxon>
        <taxon>Insecta</taxon>
        <taxon>Pterygota</taxon>
        <taxon>Neoptera</taxon>
        <taxon>Endopterygota</taxon>
        <taxon>Hymenoptera</taxon>
        <taxon>Apocrita</taxon>
        <taxon>Aculeata</taxon>
        <taxon>Apoidea</taxon>
        <taxon>Anthophila</taxon>
        <taxon>Apidae</taxon>
        <taxon>Habropoda</taxon>
    </lineage>
</organism>
<dbReference type="GO" id="GO:0003676">
    <property type="term" value="F:nucleic acid binding"/>
    <property type="evidence" value="ECO:0007669"/>
    <property type="project" value="InterPro"/>
</dbReference>
<proteinExistence type="predicted"/>
<feature type="non-terminal residue" evidence="1">
    <location>
        <position position="1"/>
    </location>
</feature>
<dbReference type="AlphaFoldDB" id="A0A0L7RHB3"/>
<dbReference type="GO" id="GO:0008168">
    <property type="term" value="F:methyltransferase activity"/>
    <property type="evidence" value="ECO:0007669"/>
    <property type="project" value="UniProtKB-KW"/>
</dbReference>
<keyword evidence="1" id="KW-0808">Transferase</keyword>
<accession>A0A0L7RHB3</accession>
<sequence length="95" mass="10813">KLRIKQPALVNRKGPILLYDNAQPACFASDSLSPDLSSTDYHFSDRLNRFLSERTCTNQANIESTFKEFIDTKTSTFYGNEIKKFVTHANAPYFG</sequence>
<gene>
    <name evidence="1" type="ORF">WH47_06963</name>
</gene>
<dbReference type="InterPro" id="IPR052709">
    <property type="entry name" value="Transposase-MT_Hybrid"/>
</dbReference>
<evidence type="ECO:0000313" key="1">
    <source>
        <dbReference type="EMBL" id="KOC70265.1"/>
    </source>
</evidence>
<dbReference type="Gene3D" id="3.30.420.10">
    <property type="entry name" value="Ribonuclease H-like superfamily/Ribonuclease H"/>
    <property type="match status" value="1"/>
</dbReference>
<evidence type="ECO:0000313" key="2">
    <source>
        <dbReference type="Proteomes" id="UP000053825"/>
    </source>
</evidence>
<name>A0A0L7RHB3_9HYME</name>
<dbReference type="GO" id="GO:0032259">
    <property type="term" value="P:methylation"/>
    <property type="evidence" value="ECO:0007669"/>
    <property type="project" value="UniProtKB-KW"/>
</dbReference>
<reference evidence="1 2" key="1">
    <citation type="submission" date="2015-07" db="EMBL/GenBank/DDBJ databases">
        <title>The genome of Habropoda laboriosa.</title>
        <authorList>
            <person name="Pan H."/>
            <person name="Kapheim K."/>
        </authorList>
    </citation>
    <scope>NUCLEOTIDE SEQUENCE [LARGE SCALE GENOMIC DNA]</scope>
    <source>
        <strain evidence="1">0110345459</strain>
    </source>
</reference>